<dbReference type="RefSeq" id="WP_146624058.1">
    <property type="nucleotide sequence ID" value="NZ_BJCC01000036.1"/>
</dbReference>
<keyword evidence="1" id="KW-0812">Transmembrane</keyword>
<dbReference type="AlphaFoldDB" id="A0A4P5PBV1"/>
<evidence type="ECO:0008006" key="4">
    <source>
        <dbReference type="Google" id="ProtNLM"/>
    </source>
</evidence>
<keyword evidence="3" id="KW-1185">Reference proteome</keyword>
<evidence type="ECO:0000313" key="3">
    <source>
        <dbReference type="Proteomes" id="UP000290567"/>
    </source>
</evidence>
<keyword evidence="1" id="KW-0472">Membrane</keyword>
<gene>
    <name evidence="2" type="ORF">NRIC_35760</name>
</gene>
<dbReference type="OrthoDB" id="2181557at2"/>
<dbReference type="NCBIfam" id="TIGR04090">
    <property type="entry name" value="exp_by_SipW_IV"/>
    <property type="match status" value="1"/>
</dbReference>
<protein>
    <recommendedName>
        <fullName evidence="4">Alternate signal-mediated exported protein</fullName>
    </recommendedName>
</protein>
<keyword evidence="1" id="KW-1133">Transmembrane helix</keyword>
<dbReference type="Proteomes" id="UP000290567">
    <property type="component" value="Unassembled WGS sequence"/>
</dbReference>
<dbReference type="EMBL" id="BJCC01000036">
    <property type="protein sequence ID" value="GCF95685.1"/>
    <property type="molecule type" value="Genomic_DNA"/>
</dbReference>
<comment type="caution">
    <text evidence="2">The sequence shown here is derived from an EMBL/GenBank/DDBJ whole genome shotgun (WGS) entry which is preliminary data.</text>
</comment>
<name>A0A4P5PBV1_9ENTE</name>
<dbReference type="InterPro" id="IPR024008">
    <property type="entry name" value="BsaA"/>
</dbReference>
<accession>A0A4P5PBV1</accession>
<reference evidence="3" key="1">
    <citation type="submission" date="2019-02" db="EMBL/GenBank/DDBJ databases">
        <title>Draft genome sequence of Enterococcus sp. Gos25-1.</title>
        <authorList>
            <person name="Tanaka N."/>
            <person name="Shiwa Y."/>
            <person name="Fujita N."/>
        </authorList>
    </citation>
    <scope>NUCLEOTIDE SEQUENCE [LARGE SCALE GENOMIC DNA]</scope>
    <source>
        <strain evidence="3">Gos25-1</strain>
    </source>
</reference>
<evidence type="ECO:0000313" key="2">
    <source>
        <dbReference type="EMBL" id="GCF95685.1"/>
    </source>
</evidence>
<evidence type="ECO:0000256" key="1">
    <source>
        <dbReference type="SAM" id="Phobius"/>
    </source>
</evidence>
<sequence length="279" mass="31580">MNKKQKLIYLFKSIHRSKPTVALFTVFLSVLLVVGSTYSWITSQDERVNRAKSNDRKLSARIDEDFQRETSWIPGKEVEKKLRVENNGETPALVRLSLYEFLLTFENDLEDQVGNGGLKWTATPSATQVKTEDYTTWAVGNTYGSGTKHLKVASAIVNDLTDPSDAIEYQGTRTAPLDLLKIEFNGTKVFKGTLPPAGTKNYWFYQDGYFYYSDVLQPNDKTVELINSVTLDKLTPNAYKGSLYHLVPIMDAHDVTKSLLSDWQVTGTKVADMYQDKLH</sequence>
<organism evidence="2 3">
    <name type="scientific">Enterococcus florum</name>
    <dbReference type="NCBI Taxonomy" id="2480627"/>
    <lineage>
        <taxon>Bacteria</taxon>
        <taxon>Bacillati</taxon>
        <taxon>Bacillota</taxon>
        <taxon>Bacilli</taxon>
        <taxon>Lactobacillales</taxon>
        <taxon>Enterococcaceae</taxon>
        <taxon>Enterococcus</taxon>
    </lineage>
</organism>
<proteinExistence type="predicted"/>
<feature type="transmembrane region" description="Helical" evidence="1">
    <location>
        <begin position="21"/>
        <end position="41"/>
    </location>
</feature>